<feature type="domain" description="Methyltransferase" evidence="4">
    <location>
        <begin position="54"/>
        <end position="137"/>
    </location>
</feature>
<gene>
    <name evidence="5" type="ORF">SAM40697_6013</name>
</gene>
<organism evidence="5 6">
    <name type="scientific">Streptomyces ambofaciens</name>
    <dbReference type="NCBI Taxonomy" id="1889"/>
    <lineage>
        <taxon>Bacteria</taxon>
        <taxon>Bacillati</taxon>
        <taxon>Actinomycetota</taxon>
        <taxon>Actinomycetes</taxon>
        <taxon>Kitasatosporales</taxon>
        <taxon>Streptomycetaceae</taxon>
        <taxon>Streptomyces</taxon>
    </lineage>
</organism>
<proteinExistence type="predicted"/>
<dbReference type="PANTHER" id="PTHR43464:SF19">
    <property type="entry name" value="UBIQUINONE BIOSYNTHESIS O-METHYLTRANSFERASE, MITOCHONDRIAL"/>
    <property type="match status" value="1"/>
</dbReference>
<evidence type="ECO:0000259" key="4">
    <source>
        <dbReference type="Pfam" id="PF13649"/>
    </source>
</evidence>
<sequence>MTPDPATEQTWTVYGQRQLDRGYSPPVPDRIDWGFWPGVGPGAEILGDIRGKRVLDVGCGPGHHAVHLARAHGALVDGVDLSPTQYRRAVNDHAGEPGVRFHCGDVAEHLRHARPYEAAYGLRTFGCVDPCHLLPALREGLVPGAPLVFSALHTDAEGRGPSDEVVPRRGVVRLRDEEPIPVWLWALSPQLWEALLADHGFTVESAQLLGAPDGDNLAVLQLVRARRRR</sequence>
<dbReference type="Proteomes" id="UP000076720">
    <property type="component" value="Chromosome"/>
</dbReference>
<evidence type="ECO:0000313" key="5">
    <source>
        <dbReference type="EMBL" id="ANB09966.1"/>
    </source>
</evidence>
<reference evidence="5 6" key="2">
    <citation type="journal article" date="2016" name="Genome Announc.">
        <title>Complete Genome Sequence of Streptomyces ambofaciens DSM 40697, a Paradigm for Genome Plasticity Studies.</title>
        <authorList>
            <person name="Thibessard A."/>
            <person name="Leblond P."/>
        </authorList>
    </citation>
    <scope>NUCLEOTIDE SEQUENCE [LARGE SCALE GENOMIC DNA]</scope>
    <source>
        <strain evidence="5 6">DSM 40697</strain>
    </source>
</reference>
<dbReference type="InterPro" id="IPR041698">
    <property type="entry name" value="Methyltransf_25"/>
</dbReference>
<keyword evidence="6" id="KW-1185">Reference proteome</keyword>
<accession>A0ABM6B7Z3</accession>
<protein>
    <submittedName>
        <fullName evidence="5">Methyltransferase type 11</fullName>
    </submittedName>
</protein>
<dbReference type="EMBL" id="CP012949">
    <property type="protein sequence ID" value="ANB09966.1"/>
    <property type="molecule type" value="Genomic_DNA"/>
</dbReference>
<dbReference type="Pfam" id="PF13649">
    <property type="entry name" value="Methyltransf_25"/>
    <property type="match status" value="1"/>
</dbReference>
<name>A0ABM6B7Z3_STRAM</name>
<dbReference type="CDD" id="cd02440">
    <property type="entry name" value="AdoMet_MTases"/>
    <property type="match status" value="1"/>
</dbReference>
<evidence type="ECO:0000256" key="1">
    <source>
        <dbReference type="ARBA" id="ARBA00022603"/>
    </source>
</evidence>
<evidence type="ECO:0000256" key="3">
    <source>
        <dbReference type="ARBA" id="ARBA00022691"/>
    </source>
</evidence>
<keyword evidence="1 5" id="KW-0489">Methyltransferase</keyword>
<dbReference type="SUPFAM" id="SSF53335">
    <property type="entry name" value="S-adenosyl-L-methionine-dependent methyltransferases"/>
    <property type="match status" value="1"/>
</dbReference>
<dbReference type="Gene3D" id="3.40.50.150">
    <property type="entry name" value="Vaccinia Virus protein VP39"/>
    <property type="match status" value="1"/>
</dbReference>
<keyword evidence="2" id="KW-0808">Transferase</keyword>
<dbReference type="RefSeq" id="WP_053140612.1">
    <property type="nucleotide sequence ID" value="NZ_CP012949.1"/>
</dbReference>
<reference evidence="6" key="1">
    <citation type="submission" date="2015-10" db="EMBL/GenBank/DDBJ databases">
        <title>Complete genome sequence of Streptomyces ambofaciens DSM 40697.</title>
        <authorList>
            <person name="Thibessard A."/>
            <person name="Leblond P."/>
        </authorList>
    </citation>
    <scope>NUCLEOTIDE SEQUENCE [LARGE SCALE GENOMIC DNA]</scope>
    <source>
        <strain evidence="6">DSM 40697</strain>
    </source>
</reference>
<dbReference type="PANTHER" id="PTHR43464">
    <property type="entry name" value="METHYLTRANSFERASE"/>
    <property type="match status" value="1"/>
</dbReference>
<evidence type="ECO:0000256" key="2">
    <source>
        <dbReference type="ARBA" id="ARBA00022679"/>
    </source>
</evidence>
<evidence type="ECO:0000313" key="6">
    <source>
        <dbReference type="Proteomes" id="UP000076720"/>
    </source>
</evidence>
<dbReference type="GO" id="GO:0008168">
    <property type="term" value="F:methyltransferase activity"/>
    <property type="evidence" value="ECO:0007669"/>
    <property type="project" value="UniProtKB-KW"/>
</dbReference>
<keyword evidence="3" id="KW-0949">S-adenosyl-L-methionine</keyword>
<dbReference type="InterPro" id="IPR029063">
    <property type="entry name" value="SAM-dependent_MTases_sf"/>
</dbReference>
<dbReference type="GO" id="GO:0032259">
    <property type="term" value="P:methylation"/>
    <property type="evidence" value="ECO:0007669"/>
    <property type="project" value="UniProtKB-KW"/>
</dbReference>